<protein>
    <recommendedName>
        <fullName evidence="2">Smoothelin domain-containing protein</fullName>
    </recommendedName>
</protein>
<name>A0A8K0KEW1_LADFU</name>
<sequence>MFSCILFCQTSPPELIAPYTYGSTNLEKATDYDQRRRIRAQIRIVRRGEGRPEPGAKEAPKEREPTRPSTLVSKTKTPTPSAPPVEELDAEEDRKGKPRRPSQTRESPEKVPSLTRKPSRAEEVGGELTSPSVVAKLLPSSTSGE</sequence>
<dbReference type="Pfam" id="PF12510">
    <property type="entry name" value="Smoothelin"/>
    <property type="match status" value="1"/>
</dbReference>
<accession>A0A8K0KEW1</accession>
<evidence type="ECO:0000259" key="2">
    <source>
        <dbReference type="Pfam" id="PF12510"/>
    </source>
</evidence>
<evidence type="ECO:0000313" key="3">
    <source>
        <dbReference type="EMBL" id="KAG8233866.1"/>
    </source>
</evidence>
<feature type="domain" description="Smoothelin" evidence="2">
    <location>
        <begin position="26"/>
        <end position="47"/>
    </location>
</feature>
<comment type="caution">
    <text evidence="3">The sequence shown here is derived from an EMBL/GenBank/DDBJ whole genome shotgun (WGS) entry which is preliminary data.</text>
</comment>
<gene>
    <name evidence="3" type="ORF">J437_LFUL006889</name>
</gene>
<evidence type="ECO:0000256" key="1">
    <source>
        <dbReference type="SAM" id="MobiDB-lite"/>
    </source>
</evidence>
<reference evidence="3" key="1">
    <citation type="submission" date="2013-04" db="EMBL/GenBank/DDBJ databases">
        <authorList>
            <person name="Qu J."/>
            <person name="Murali S.C."/>
            <person name="Bandaranaike D."/>
            <person name="Bellair M."/>
            <person name="Blankenburg K."/>
            <person name="Chao H."/>
            <person name="Dinh H."/>
            <person name="Doddapaneni H."/>
            <person name="Downs B."/>
            <person name="Dugan-Rocha S."/>
            <person name="Elkadiri S."/>
            <person name="Gnanaolivu R.D."/>
            <person name="Hernandez B."/>
            <person name="Javaid M."/>
            <person name="Jayaseelan J.C."/>
            <person name="Lee S."/>
            <person name="Li M."/>
            <person name="Ming W."/>
            <person name="Munidasa M."/>
            <person name="Muniz J."/>
            <person name="Nguyen L."/>
            <person name="Ongeri F."/>
            <person name="Osuji N."/>
            <person name="Pu L.-L."/>
            <person name="Puazo M."/>
            <person name="Qu C."/>
            <person name="Quiroz J."/>
            <person name="Raj R."/>
            <person name="Weissenberger G."/>
            <person name="Xin Y."/>
            <person name="Zou X."/>
            <person name="Han Y."/>
            <person name="Richards S."/>
            <person name="Worley K."/>
            <person name="Muzny D."/>
            <person name="Gibbs R."/>
        </authorList>
    </citation>
    <scope>NUCLEOTIDE SEQUENCE</scope>
    <source>
        <strain evidence="3">Sampled in the wild</strain>
    </source>
</reference>
<feature type="compositionally biased region" description="Basic and acidic residues" evidence="1">
    <location>
        <begin position="46"/>
        <end position="66"/>
    </location>
</feature>
<evidence type="ECO:0000313" key="4">
    <source>
        <dbReference type="Proteomes" id="UP000792457"/>
    </source>
</evidence>
<keyword evidence="4" id="KW-1185">Reference proteome</keyword>
<reference evidence="3" key="2">
    <citation type="submission" date="2017-10" db="EMBL/GenBank/DDBJ databases">
        <title>Ladona fulva Genome sequencing and assembly.</title>
        <authorList>
            <person name="Murali S."/>
            <person name="Richards S."/>
            <person name="Bandaranaike D."/>
            <person name="Bellair M."/>
            <person name="Blankenburg K."/>
            <person name="Chao H."/>
            <person name="Dinh H."/>
            <person name="Doddapaneni H."/>
            <person name="Dugan-Rocha S."/>
            <person name="Elkadiri S."/>
            <person name="Gnanaolivu R."/>
            <person name="Hernandez B."/>
            <person name="Skinner E."/>
            <person name="Javaid M."/>
            <person name="Lee S."/>
            <person name="Li M."/>
            <person name="Ming W."/>
            <person name="Munidasa M."/>
            <person name="Muniz J."/>
            <person name="Nguyen L."/>
            <person name="Hughes D."/>
            <person name="Osuji N."/>
            <person name="Pu L.-L."/>
            <person name="Puazo M."/>
            <person name="Qu C."/>
            <person name="Quiroz J."/>
            <person name="Raj R."/>
            <person name="Weissenberger G."/>
            <person name="Xin Y."/>
            <person name="Zou X."/>
            <person name="Han Y."/>
            <person name="Worley K."/>
            <person name="Muzny D."/>
            <person name="Gibbs R."/>
        </authorList>
    </citation>
    <scope>NUCLEOTIDE SEQUENCE</scope>
    <source>
        <strain evidence="3">Sampled in the wild</strain>
    </source>
</reference>
<feature type="region of interest" description="Disordered" evidence="1">
    <location>
        <begin position="43"/>
        <end position="145"/>
    </location>
</feature>
<dbReference type="AlphaFoldDB" id="A0A8K0KEW1"/>
<proteinExistence type="predicted"/>
<dbReference type="EMBL" id="KZ308748">
    <property type="protein sequence ID" value="KAG8233866.1"/>
    <property type="molecule type" value="Genomic_DNA"/>
</dbReference>
<dbReference type="InterPro" id="IPR022189">
    <property type="entry name" value="SMTN"/>
</dbReference>
<organism evidence="3 4">
    <name type="scientific">Ladona fulva</name>
    <name type="common">Scarce chaser dragonfly</name>
    <name type="synonym">Libellula fulva</name>
    <dbReference type="NCBI Taxonomy" id="123851"/>
    <lineage>
        <taxon>Eukaryota</taxon>
        <taxon>Metazoa</taxon>
        <taxon>Ecdysozoa</taxon>
        <taxon>Arthropoda</taxon>
        <taxon>Hexapoda</taxon>
        <taxon>Insecta</taxon>
        <taxon>Pterygota</taxon>
        <taxon>Palaeoptera</taxon>
        <taxon>Odonata</taxon>
        <taxon>Epiprocta</taxon>
        <taxon>Anisoptera</taxon>
        <taxon>Libelluloidea</taxon>
        <taxon>Libellulidae</taxon>
        <taxon>Ladona</taxon>
    </lineage>
</organism>
<dbReference type="Proteomes" id="UP000792457">
    <property type="component" value="Unassembled WGS sequence"/>
</dbReference>